<dbReference type="Proteomes" id="UP001381693">
    <property type="component" value="Unassembled WGS sequence"/>
</dbReference>
<accession>A0AAN8X4Z6</accession>
<feature type="compositionally biased region" description="Low complexity" evidence="1">
    <location>
        <begin position="141"/>
        <end position="167"/>
    </location>
</feature>
<reference evidence="2 3" key="1">
    <citation type="submission" date="2023-11" db="EMBL/GenBank/DDBJ databases">
        <title>Halocaridina rubra genome assembly.</title>
        <authorList>
            <person name="Smith C."/>
        </authorList>
    </citation>
    <scope>NUCLEOTIDE SEQUENCE [LARGE SCALE GENOMIC DNA]</scope>
    <source>
        <strain evidence="2">EP-1</strain>
        <tissue evidence="2">Whole</tissue>
    </source>
</reference>
<evidence type="ECO:0000313" key="3">
    <source>
        <dbReference type="Proteomes" id="UP001381693"/>
    </source>
</evidence>
<proteinExistence type="predicted"/>
<feature type="compositionally biased region" description="Basic residues" evidence="1">
    <location>
        <begin position="195"/>
        <end position="204"/>
    </location>
</feature>
<keyword evidence="3" id="KW-1185">Reference proteome</keyword>
<name>A0AAN8X4Z6_HALRR</name>
<protein>
    <submittedName>
        <fullName evidence="2">Uncharacterized protein</fullName>
    </submittedName>
</protein>
<sequence length="204" mass="23601">MSYRKDSTISSKMSEYDNVPILPSNYYNHQYKDHDELLVSSSPNPKIMQSHEKPRAAPRYHSFPVDDAPPVPPHQVPLVHNQTHLASNHLKNSLESNHSSHEASQKPSAFPLEQEDYDSLDARLVMQHRKQKQLQEHLKQQKQLEQQQQHQQKPQQKTEETQTQTPSQPLPPKKQASPQREQKGQITKSPSSSHSIKHEKRQVL</sequence>
<dbReference type="EMBL" id="JAXCGZ010008078">
    <property type="protein sequence ID" value="KAK7078000.1"/>
    <property type="molecule type" value="Genomic_DNA"/>
</dbReference>
<comment type="caution">
    <text evidence="2">The sequence shown here is derived from an EMBL/GenBank/DDBJ whole genome shotgun (WGS) entry which is preliminary data.</text>
</comment>
<evidence type="ECO:0000256" key="1">
    <source>
        <dbReference type="SAM" id="MobiDB-lite"/>
    </source>
</evidence>
<feature type="compositionally biased region" description="Polar residues" evidence="1">
    <location>
        <begin position="176"/>
        <end position="194"/>
    </location>
</feature>
<feature type="region of interest" description="Disordered" evidence="1">
    <location>
        <begin position="40"/>
        <end position="77"/>
    </location>
</feature>
<feature type="region of interest" description="Disordered" evidence="1">
    <location>
        <begin position="128"/>
        <end position="204"/>
    </location>
</feature>
<gene>
    <name evidence="2" type="ORF">SK128_008521</name>
</gene>
<organism evidence="2 3">
    <name type="scientific">Halocaridina rubra</name>
    <name type="common">Hawaiian red shrimp</name>
    <dbReference type="NCBI Taxonomy" id="373956"/>
    <lineage>
        <taxon>Eukaryota</taxon>
        <taxon>Metazoa</taxon>
        <taxon>Ecdysozoa</taxon>
        <taxon>Arthropoda</taxon>
        <taxon>Crustacea</taxon>
        <taxon>Multicrustacea</taxon>
        <taxon>Malacostraca</taxon>
        <taxon>Eumalacostraca</taxon>
        <taxon>Eucarida</taxon>
        <taxon>Decapoda</taxon>
        <taxon>Pleocyemata</taxon>
        <taxon>Caridea</taxon>
        <taxon>Atyoidea</taxon>
        <taxon>Atyidae</taxon>
        <taxon>Halocaridina</taxon>
    </lineage>
</organism>
<dbReference type="AlphaFoldDB" id="A0AAN8X4Z6"/>
<evidence type="ECO:0000313" key="2">
    <source>
        <dbReference type="EMBL" id="KAK7078000.1"/>
    </source>
</evidence>